<evidence type="ECO:0000256" key="5">
    <source>
        <dbReference type="ARBA" id="ARBA00022984"/>
    </source>
</evidence>
<dbReference type="InterPro" id="IPR038063">
    <property type="entry name" value="Transpep_catalytic_dom"/>
</dbReference>
<comment type="similarity">
    <text evidence="2">Belongs to the YkuD family.</text>
</comment>
<evidence type="ECO:0000256" key="4">
    <source>
        <dbReference type="ARBA" id="ARBA00022960"/>
    </source>
</evidence>
<dbReference type="InterPro" id="IPR005490">
    <property type="entry name" value="LD_TPept_cat_dom"/>
</dbReference>
<proteinExistence type="inferred from homology"/>
<gene>
    <name evidence="9" type="ORF">C6W88_13490</name>
</gene>
<feature type="active site" description="Nucleophile" evidence="7">
    <location>
        <position position="181"/>
    </location>
</feature>
<keyword evidence="4 7" id="KW-0133">Cell shape</keyword>
<evidence type="ECO:0000313" key="9">
    <source>
        <dbReference type="EMBL" id="PTL93959.1"/>
    </source>
</evidence>
<evidence type="ECO:0000256" key="7">
    <source>
        <dbReference type="PROSITE-ProRule" id="PRU01373"/>
    </source>
</evidence>
<sequence length="205" mass="23292">MFAQSQRRRFIQMILGAMLLLPLGVSASMDMVEDQLRRAIVPDSSSEIWVLIDNQESRLTVYRGGVELARYSPISVGRGGAKSQRVMGDKTTPRGEFHVNRFNFDSKFDIFIGLDYPTPTHARMALETGLYSQQDYDDYFDYYRRHRSPPQQTILGGYIGIHGVGDGDMDIHRNFDWTNGCVAVTNHEIRELSGLIDVGTRVVIR</sequence>
<evidence type="ECO:0000259" key="8">
    <source>
        <dbReference type="PROSITE" id="PS52029"/>
    </source>
</evidence>
<protein>
    <submittedName>
        <fullName evidence="9">Murein L,D-transpeptidase</fullName>
    </submittedName>
</protein>
<evidence type="ECO:0000256" key="6">
    <source>
        <dbReference type="ARBA" id="ARBA00023316"/>
    </source>
</evidence>
<comment type="pathway">
    <text evidence="1 7">Cell wall biogenesis; peptidoglycan biosynthesis.</text>
</comment>
<feature type="domain" description="L,D-TPase catalytic" evidence="8">
    <location>
        <begin position="48"/>
        <end position="205"/>
    </location>
</feature>
<organism evidence="9 10">
    <name type="scientific">Halomonas litopenaei</name>
    <dbReference type="NCBI Taxonomy" id="2109328"/>
    <lineage>
        <taxon>Bacteria</taxon>
        <taxon>Pseudomonadati</taxon>
        <taxon>Pseudomonadota</taxon>
        <taxon>Gammaproteobacteria</taxon>
        <taxon>Oceanospirillales</taxon>
        <taxon>Halomonadaceae</taxon>
        <taxon>Halomonas</taxon>
    </lineage>
</organism>
<keyword evidence="10" id="KW-1185">Reference proteome</keyword>
<accession>A0ABX5IX70</accession>
<dbReference type="SUPFAM" id="SSF141523">
    <property type="entry name" value="L,D-transpeptidase catalytic domain-like"/>
    <property type="match status" value="1"/>
</dbReference>
<keyword evidence="5 7" id="KW-0573">Peptidoglycan synthesis</keyword>
<keyword evidence="3" id="KW-0808">Transferase</keyword>
<dbReference type="Gene3D" id="2.40.440.10">
    <property type="entry name" value="L,D-transpeptidase catalytic domain-like"/>
    <property type="match status" value="1"/>
</dbReference>
<keyword evidence="6 7" id="KW-0961">Cell wall biogenesis/degradation</keyword>
<evidence type="ECO:0000256" key="3">
    <source>
        <dbReference type="ARBA" id="ARBA00022679"/>
    </source>
</evidence>
<feature type="active site" description="Proton donor/acceptor" evidence="7">
    <location>
        <position position="162"/>
    </location>
</feature>
<evidence type="ECO:0000313" key="10">
    <source>
        <dbReference type="Proteomes" id="UP000241895"/>
    </source>
</evidence>
<dbReference type="Proteomes" id="UP000241895">
    <property type="component" value="Unassembled WGS sequence"/>
</dbReference>
<comment type="caution">
    <text evidence="9">The sequence shown here is derived from an EMBL/GenBank/DDBJ whole genome shotgun (WGS) entry which is preliminary data.</text>
</comment>
<evidence type="ECO:0000256" key="1">
    <source>
        <dbReference type="ARBA" id="ARBA00004752"/>
    </source>
</evidence>
<dbReference type="Pfam" id="PF03734">
    <property type="entry name" value="YkuD"/>
    <property type="match status" value="1"/>
</dbReference>
<dbReference type="PROSITE" id="PS52029">
    <property type="entry name" value="LD_TPASE"/>
    <property type="match status" value="1"/>
</dbReference>
<dbReference type="CDD" id="cd16913">
    <property type="entry name" value="YkuD_like"/>
    <property type="match status" value="1"/>
</dbReference>
<evidence type="ECO:0000256" key="2">
    <source>
        <dbReference type="ARBA" id="ARBA00005992"/>
    </source>
</evidence>
<name>A0ABX5IX70_9GAMM</name>
<dbReference type="PANTHER" id="PTHR36699:SF1">
    <property type="entry name" value="L,D-TRANSPEPTIDASE YAFK-RELATED"/>
    <property type="match status" value="1"/>
</dbReference>
<reference evidence="9 10" key="1">
    <citation type="submission" date="2018-03" db="EMBL/GenBank/DDBJ databases">
        <authorList>
            <person name="Zhou J."/>
            <person name="Li X."/>
            <person name="Xue M."/>
            <person name="Yin J."/>
        </authorList>
    </citation>
    <scope>NUCLEOTIDE SEQUENCE [LARGE SCALE GENOMIC DNA]</scope>
    <source>
        <strain evidence="9 10">SYSU ZJ2214</strain>
    </source>
</reference>
<dbReference type="EMBL" id="PXNS01000007">
    <property type="protein sequence ID" value="PTL93959.1"/>
    <property type="molecule type" value="Genomic_DNA"/>
</dbReference>
<dbReference type="PANTHER" id="PTHR36699">
    <property type="entry name" value="LD-TRANSPEPTIDASE"/>
    <property type="match status" value="1"/>
</dbReference>